<gene>
    <name evidence="2" type="ORF">P43SY_003438</name>
</gene>
<sequence length="441" mass="45758">MKTVFASSVLAFHVRPDGVQPTTEAISPAQQFQKTWTVEGDARVHQLTVSSPGLTHVSFNPDATTAAVKVSSGDVETVEAVEVIAASPGALEIRPTAKFERKHLLVEVSLPVAHTLTTLDCIGSGTVVVDDKVLVGDAPDADVRVRLTGSGDCFVTSHADVRVNSLSLDLTGSGDLQFIAPSVTARRAFSSNVTASGDVRAFIGKVAAPDVSISTTGSGDLNLASLVIDASHRFQASVRGSGEVHTVGDVLRAGRMAVSVTGSGDISIAAKDELRAEQVDGSVAGSGDVKLACLGARCDSATLQVSGSGDLDLRDLVARSASAQVVGSGDVLFRAVQQATVNAKGSGGVYLVGAPPASVTGKARHVQHKPSLVEKLLQRRSEPRKAPTPVDAFLHTTRFDGTINVRSFSDLKHALGVLWNTGKGDHIEINVGSDAIEKKAP</sequence>
<dbReference type="EMBL" id="JAKCXM010000246">
    <property type="protein sequence ID" value="KAJ0397563.1"/>
    <property type="molecule type" value="Genomic_DNA"/>
</dbReference>
<dbReference type="PANTHER" id="PTHR39200">
    <property type="entry name" value="HYPOTHETICAL EXPORTED PROTEIN"/>
    <property type="match status" value="1"/>
</dbReference>
<evidence type="ECO:0000259" key="1">
    <source>
        <dbReference type="Pfam" id="PF10988"/>
    </source>
</evidence>
<evidence type="ECO:0000313" key="2">
    <source>
        <dbReference type="EMBL" id="KAJ0397563.1"/>
    </source>
</evidence>
<protein>
    <recommendedName>
        <fullName evidence="1">Putative auto-transporter adhesin head GIN domain-containing protein</fullName>
    </recommendedName>
</protein>
<dbReference type="Proteomes" id="UP001209570">
    <property type="component" value="Unassembled WGS sequence"/>
</dbReference>
<accession>A0AAD5LDY2</accession>
<keyword evidence="3" id="KW-1185">Reference proteome</keyword>
<dbReference type="InterPro" id="IPR021255">
    <property type="entry name" value="DUF2807"/>
</dbReference>
<feature type="domain" description="Putative auto-transporter adhesin head GIN" evidence="1">
    <location>
        <begin position="72"/>
        <end position="249"/>
    </location>
</feature>
<evidence type="ECO:0000313" key="3">
    <source>
        <dbReference type="Proteomes" id="UP001209570"/>
    </source>
</evidence>
<dbReference type="Pfam" id="PF10988">
    <property type="entry name" value="DUF2807"/>
    <property type="match status" value="2"/>
</dbReference>
<dbReference type="AlphaFoldDB" id="A0AAD5LDY2"/>
<reference evidence="2" key="1">
    <citation type="submission" date="2021-12" db="EMBL/GenBank/DDBJ databases">
        <title>Prjna785345.</title>
        <authorList>
            <person name="Rujirawat T."/>
            <person name="Krajaejun T."/>
        </authorList>
    </citation>
    <scope>NUCLEOTIDE SEQUENCE</scope>
    <source>
        <strain evidence="2">Pi057C3</strain>
    </source>
</reference>
<dbReference type="Gene3D" id="2.160.20.120">
    <property type="match status" value="1"/>
</dbReference>
<organism evidence="2 3">
    <name type="scientific">Pythium insidiosum</name>
    <name type="common">Pythiosis disease agent</name>
    <dbReference type="NCBI Taxonomy" id="114742"/>
    <lineage>
        <taxon>Eukaryota</taxon>
        <taxon>Sar</taxon>
        <taxon>Stramenopiles</taxon>
        <taxon>Oomycota</taxon>
        <taxon>Peronosporomycetes</taxon>
        <taxon>Pythiales</taxon>
        <taxon>Pythiaceae</taxon>
        <taxon>Pythium</taxon>
    </lineage>
</organism>
<comment type="caution">
    <text evidence="2">The sequence shown here is derived from an EMBL/GenBank/DDBJ whole genome shotgun (WGS) entry which is preliminary data.</text>
</comment>
<feature type="domain" description="Putative auto-transporter adhesin head GIN" evidence="1">
    <location>
        <begin position="250"/>
        <end position="355"/>
    </location>
</feature>
<name>A0AAD5LDY2_PYTIN</name>
<proteinExistence type="predicted"/>
<dbReference type="PANTHER" id="PTHR39200:SF1">
    <property type="entry name" value="AUTO-TRANSPORTER ADHESIN HEAD GIN DOMAIN-CONTAINING PROTEIN-RELATED"/>
    <property type="match status" value="1"/>
</dbReference>